<dbReference type="InterPro" id="IPR053134">
    <property type="entry name" value="RNA-dir_DNA_polymerase"/>
</dbReference>
<dbReference type="SUPFAM" id="SSF56672">
    <property type="entry name" value="DNA/RNA polymerases"/>
    <property type="match status" value="1"/>
</dbReference>
<dbReference type="PANTHER" id="PTHR24559">
    <property type="entry name" value="TRANSPOSON TY3-I GAG-POL POLYPROTEIN"/>
    <property type="match status" value="1"/>
</dbReference>
<keyword evidence="2" id="KW-1185">Reference proteome</keyword>
<accession>A0ABD1T137</accession>
<dbReference type="Gene3D" id="3.30.70.270">
    <property type="match status" value="1"/>
</dbReference>
<gene>
    <name evidence="1" type="ORF">Adt_22042</name>
</gene>
<proteinExistence type="predicted"/>
<dbReference type="InterPro" id="IPR043128">
    <property type="entry name" value="Rev_trsase/Diguanyl_cyclase"/>
</dbReference>
<evidence type="ECO:0000313" key="1">
    <source>
        <dbReference type="EMBL" id="KAL2506421.1"/>
    </source>
</evidence>
<dbReference type="PANTHER" id="PTHR24559:SF444">
    <property type="entry name" value="REVERSE TRANSCRIPTASE DOMAIN-CONTAINING PROTEIN"/>
    <property type="match status" value="1"/>
</dbReference>
<dbReference type="Gene3D" id="3.10.10.10">
    <property type="entry name" value="HIV Type 1 Reverse Transcriptase, subunit A, domain 1"/>
    <property type="match status" value="1"/>
</dbReference>
<dbReference type="InterPro" id="IPR043502">
    <property type="entry name" value="DNA/RNA_pol_sf"/>
</dbReference>
<comment type="caution">
    <text evidence="1">The sequence shown here is derived from an EMBL/GenBank/DDBJ whole genome shotgun (WGS) entry which is preliminary data.</text>
</comment>
<dbReference type="EMBL" id="JBFOLK010000006">
    <property type="protein sequence ID" value="KAL2506421.1"/>
    <property type="molecule type" value="Genomic_DNA"/>
</dbReference>
<evidence type="ECO:0000313" key="2">
    <source>
        <dbReference type="Proteomes" id="UP001604336"/>
    </source>
</evidence>
<dbReference type="Proteomes" id="UP001604336">
    <property type="component" value="Unassembled WGS sequence"/>
</dbReference>
<protein>
    <recommendedName>
        <fullName evidence="3">Reverse transcriptase</fullName>
    </recommendedName>
</protein>
<reference evidence="2" key="1">
    <citation type="submission" date="2024-07" db="EMBL/GenBank/DDBJ databases">
        <title>Two chromosome-level genome assemblies of Korean endemic species Abeliophyllum distichum and Forsythia ovata (Oleaceae).</title>
        <authorList>
            <person name="Jang H."/>
        </authorList>
    </citation>
    <scope>NUCLEOTIDE SEQUENCE [LARGE SCALE GENOMIC DNA]</scope>
</reference>
<organism evidence="1 2">
    <name type="scientific">Abeliophyllum distichum</name>
    <dbReference type="NCBI Taxonomy" id="126358"/>
    <lineage>
        <taxon>Eukaryota</taxon>
        <taxon>Viridiplantae</taxon>
        <taxon>Streptophyta</taxon>
        <taxon>Embryophyta</taxon>
        <taxon>Tracheophyta</taxon>
        <taxon>Spermatophyta</taxon>
        <taxon>Magnoliopsida</taxon>
        <taxon>eudicotyledons</taxon>
        <taxon>Gunneridae</taxon>
        <taxon>Pentapetalae</taxon>
        <taxon>asterids</taxon>
        <taxon>lamiids</taxon>
        <taxon>Lamiales</taxon>
        <taxon>Oleaceae</taxon>
        <taxon>Forsythieae</taxon>
        <taxon>Abeliophyllum</taxon>
    </lineage>
</organism>
<sequence length="229" mass="26410">MTLCDIEMTEALEETPKDTTMEEAVAPENIDPRITGIDSQTSLIEELENFPVDPNDPTRKLQVGQDLFEEPNEAFEKKRRPLNLEKYDALKEDVGKLLRSNFIREAQYPKWVSNPVLVKKPSGKMRTCIDFSNLNQACPKDSFPLPQIDQLVDATFRHDLLSFMDAYSRYNQISMYPSDEEHTSFVTDKRPLLLQSHALRLEKCRGYILEACQQDVCQPAWLDYGSICR</sequence>
<dbReference type="AlphaFoldDB" id="A0ABD1T137"/>
<name>A0ABD1T137_9LAMI</name>
<evidence type="ECO:0008006" key="3">
    <source>
        <dbReference type="Google" id="ProtNLM"/>
    </source>
</evidence>